<sequence>MKLFIKTLFVSLAMILFVITGCSNGKEDEGEYIEVQKRIGDENKYEDFKEITDNKQVQKVKDIILNRDDWKNAKVDMVRPADYKFAFQSKNPKSSEKAVLYEIWISPNKDKLEVVRGVDQYVRLNVENSTDLFEILTGEKLSDF</sequence>
<evidence type="ECO:0008006" key="4">
    <source>
        <dbReference type="Google" id="ProtNLM"/>
    </source>
</evidence>
<evidence type="ECO:0000313" key="2">
    <source>
        <dbReference type="EMBL" id="ETT86711.1"/>
    </source>
</evidence>
<reference evidence="2 3" key="1">
    <citation type="journal article" date="2014" name="BMC Genomics">
        <title>Genomic comparison of sporeforming bacilli isolated from milk.</title>
        <authorList>
            <person name="Moreno Switt A.I."/>
            <person name="Andrus A.D."/>
            <person name="Ranieri M.L."/>
            <person name="Orsi R.H."/>
            <person name="Ivy R."/>
            <person name="den Bakker H.C."/>
            <person name="Martin N.H."/>
            <person name="Wiedmann M."/>
            <person name="Boor K.J."/>
        </authorList>
    </citation>
    <scope>NUCLEOTIDE SEQUENCE [LARGE SCALE GENOMIC DNA]</scope>
    <source>
        <strain evidence="2 3">FSL R5-213</strain>
    </source>
</reference>
<dbReference type="eggNOG" id="ENOG50320MY">
    <property type="taxonomic scope" value="Bacteria"/>
</dbReference>
<protein>
    <recommendedName>
        <fullName evidence="4">Lipoprotein</fullName>
    </recommendedName>
</protein>
<accession>W4F3S9</accession>
<dbReference type="RefSeq" id="WP_038182564.1">
    <property type="nucleotide sequence ID" value="NZ_ASQA01000013.1"/>
</dbReference>
<keyword evidence="1" id="KW-0732">Signal</keyword>
<gene>
    <name evidence="2" type="ORF">C176_08362</name>
</gene>
<evidence type="ECO:0000313" key="3">
    <source>
        <dbReference type="Proteomes" id="UP000019062"/>
    </source>
</evidence>
<dbReference type="EMBL" id="ASQA01000013">
    <property type="protein sequence ID" value="ETT86711.1"/>
    <property type="molecule type" value="Genomic_DNA"/>
</dbReference>
<feature type="signal peptide" evidence="1">
    <location>
        <begin position="1"/>
        <end position="25"/>
    </location>
</feature>
<comment type="caution">
    <text evidence="2">The sequence shown here is derived from an EMBL/GenBank/DDBJ whole genome shotgun (WGS) entry which is preliminary data.</text>
</comment>
<organism evidence="2 3">
    <name type="scientific">Viridibacillus arenosi FSL R5-213</name>
    <dbReference type="NCBI Taxonomy" id="1227360"/>
    <lineage>
        <taxon>Bacteria</taxon>
        <taxon>Bacillati</taxon>
        <taxon>Bacillota</taxon>
        <taxon>Bacilli</taxon>
        <taxon>Bacillales</taxon>
        <taxon>Caryophanaceae</taxon>
        <taxon>Viridibacillus</taxon>
    </lineage>
</organism>
<dbReference type="Proteomes" id="UP000019062">
    <property type="component" value="Unassembled WGS sequence"/>
</dbReference>
<evidence type="ECO:0000256" key="1">
    <source>
        <dbReference type="SAM" id="SignalP"/>
    </source>
</evidence>
<feature type="chain" id="PRO_5004841182" description="Lipoprotein" evidence="1">
    <location>
        <begin position="26"/>
        <end position="144"/>
    </location>
</feature>
<proteinExistence type="predicted"/>
<dbReference type="AlphaFoldDB" id="W4F3S9"/>
<keyword evidence="3" id="KW-1185">Reference proteome</keyword>
<name>W4F3S9_9BACL</name>
<dbReference type="PROSITE" id="PS51257">
    <property type="entry name" value="PROKAR_LIPOPROTEIN"/>
    <property type="match status" value="1"/>
</dbReference>